<protein>
    <submittedName>
        <fullName evidence="12">Uncharacterized protein</fullName>
    </submittedName>
</protein>
<evidence type="ECO:0000256" key="6">
    <source>
        <dbReference type="ARBA" id="ARBA00022792"/>
    </source>
</evidence>
<evidence type="ECO:0000256" key="5">
    <source>
        <dbReference type="ARBA" id="ARBA00022737"/>
    </source>
</evidence>
<dbReference type="PROSITE" id="PS50920">
    <property type="entry name" value="SOLCAR"/>
    <property type="match status" value="3"/>
</dbReference>
<organism evidence="12 13">
    <name type="scientific">Tilletia indica</name>
    <dbReference type="NCBI Taxonomy" id="43049"/>
    <lineage>
        <taxon>Eukaryota</taxon>
        <taxon>Fungi</taxon>
        <taxon>Dikarya</taxon>
        <taxon>Basidiomycota</taxon>
        <taxon>Ustilaginomycotina</taxon>
        <taxon>Exobasidiomycetes</taxon>
        <taxon>Tilletiales</taxon>
        <taxon>Tilletiaceae</taxon>
        <taxon>Tilletia</taxon>
    </lineage>
</organism>
<evidence type="ECO:0000256" key="3">
    <source>
        <dbReference type="ARBA" id="ARBA00022448"/>
    </source>
</evidence>
<dbReference type="SUPFAM" id="SSF103506">
    <property type="entry name" value="Mitochondrial carrier"/>
    <property type="match status" value="1"/>
</dbReference>
<reference evidence="12" key="1">
    <citation type="submission" date="2016-04" db="EMBL/GenBank/DDBJ databases">
        <authorList>
            <person name="Nguyen H.D."/>
            <person name="Samba Siva P."/>
            <person name="Cullis J."/>
            <person name="Levesque C.A."/>
            <person name="Hambleton S."/>
        </authorList>
    </citation>
    <scope>NUCLEOTIDE SEQUENCE</scope>
    <source>
        <strain evidence="12">DAOMC 236416</strain>
    </source>
</reference>
<dbReference type="Proteomes" id="UP000077521">
    <property type="component" value="Unassembled WGS sequence"/>
</dbReference>
<feature type="repeat" description="Solcar" evidence="10">
    <location>
        <begin position="139"/>
        <end position="232"/>
    </location>
</feature>
<keyword evidence="5" id="KW-0677">Repeat</keyword>
<dbReference type="InterPro" id="IPR018108">
    <property type="entry name" value="MCP_transmembrane"/>
</dbReference>
<evidence type="ECO:0000313" key="13">
    <source>
        <dbReference type="Proteomes" id="UP000077521"/>
    </source>
</evidence>
<evidence type="ECO:0000256" key="10">
    <source>
        <dbReference type="PROSITE-ProRule" id="PRU00282"/>
    </source>
</evidence>
<evidence type="ECO:0000256" key="2">
    <source>
        <dbReference type="ARBA" id="ARBA00006375"/>
    </source>
</evidence>
<keyword evidence="6" id="KW-0999">Mitochondrion inner membrane</keyword>
<gene>
    <name evidence="12" type="ORF">A4X13_0g4241</name>
</gene>
<feature type="repeat" description="Solcar" evidence="10">
    <location>
        <begin position="22"/>
        <end position="127"/>
    </location>
</feature>
<evidence type="ECO:0000256" key="1">
    <source>
        <dbReference type="ARBA" id="ARBA00004448"/>
    </source>
</evidence>
<dbReference type="EMBL" id="LWDF02000271">
    <property type="protein sequence ID" value="KAE8250931.1"/>
    <property type="molecule type" value="Genomic_DNA"/>
</dbReference>
<evidence type="ECO:0000313" key="12">
    <source>
        <dbReference type="EMBL" id="KAE8250931.1"/>
    </source>
</evidence>
<evidence type="ECO:0000256" key="7">
    <source>
        <dbReference type="ARBA" id="ARBA00022989"/>
    </source>
</evidence>
<keyword evidence="13" id="KW-1185">Reference proteome</keyword>
<comment type="caution">
    <text evidence="12">The sequence shown here is derived from an EMBL/GenBank/DDBJ whole genome shotgun (WGS) entry which is preliminary data.</text>
</comment>
<name>A0A177TBJ7_9BASI</name>
<keyword evidence="9 10" id="KW-0472">Membrane</keyword>
<dbReference type="GO" id="GO:0005743">
    <property type="term" value="C:mitochondrial inner membrane"/>
    <property type="evidence" value="ECO:0007669"/>
    <property type="project" value="UniProtKB-SubCell"/>
</dbReference>
<evidence type="ECO:0000256" key="9">
    <source>
        <dbReference type="ARBA" id="ARBA00023136"/>
    </source>
</evidence>
<evidence type="ECO:0000256" key="11">
    <source>
        <dbReference type="RuleBase" id="RU000488"/>
    </source>
</evidence>
<dbReference type="Pfam" id="PF00153">
    <property type="entry name" value="Mito_carr"/>
    <property type="match status" value="3"/>
</dbReference>
<comment type="subcellular location">
    <subcellularLocation>
        <location evidence="1">Mitochondrion inner membrane</location>
        <topology evidence="1">Multi-pass membrane protein</topology>
    </subcellularLocation>
</comment>
<keyword evidence="3 11" id="KW-0813">Transport</keyword>
<comment type="similarity">
    <text evidence="2 11">Belongs to the mitochondrial carrier (TC 2.A.29) family.</text>
</comment>
<dbReference type="Gene3D" id="1.50.40.10">
    <property type="entry name" value="Mitochondrial carrier domain"/>
    <property type="match status" value="1"/>
</dbReference>
<sequence length="370" mass="39660">MSTTTAKPAPAARATAPGPARISALEGFSVGALAAMTAVTCTNPMEVMKTRMQLQGELMASSRRAVVGASTGVDPPVRLYKNAIDCFAKTLRTEGLAGVQRGLSAAYVYQILLNGSRLGFYEPFRVGWNSLAGKRPEEMWTAGALLAGASTGIVGAMFGNALFLVKARQQAYSPHHLIGKASHNYSGLWNGLSSIVKNDGWLGLARGMDASMLRTAMGSTVQLPAYNWMKSYLITLDPSTPVTQNPLVLLAGKPNSFGTYLASSIFSGLCVCAVMQPADTALTRMYNQPTTKNAQGRTVGLLYKNPIHCLYLTAKAEGVLGWYKGTTAHLLRIAPHTVLTLVVNEAYLRYWTNFKTGRNLFDAPAPKDTA</sequence>
<keyword evidence="8" id="KW-0496">Mitochondrion</keyword>
<keyword evidence="7" id="KW-1133">Transmembrane helix</keyword>
<dbReference type="InterPro" id="IPR051508">
    <property type="entry name" value="Mito_Carrier_Antiporter"/>
</dbReference>
<keyword evidence="4 10" id="KW-0812">Transmembrane</keyword>
<reference evidence="12" key="2">
    <citation type="journal article" date="2019" name="IMA Fungus">
        <title>Genome sequencing and comparison of five Tilletia species to identify candidate genes for the detection of regulated species infecting wheat.</title>
        <authorList>
            <person name="Nguyen H.D.T."/>
            <person name="Sultana T."/>
            <person name="Kesanakurti P."/>
            <person name="Hambleton S."/>
        </authorList>
    </citation>
    <scope>NUCLEOTIDE SEQUENCE</scope>
    <source>
        <strain evidence="12">DAOMC 236416</strain>
    </source>
</reference>
<feature type="repeat" description="Solcar" evidence="10">
    <location>
        <begin position="255"/>
        <end position="350"/>
    </location>
</feature>
<dbReference type="InterPro" id="IPR023395">
    <property type="entry name" value="MCP_dom_sf"/>
</dbReference>
<dbReference type="AlphaFoldDB" id="A0A177TBJ7"/>
<accession>A0A177TBJ7</accession>
<evidence type="ECO:0000256" key="8">
    <source>
        <dbReference type="ARBA" id="ARBA00023128"/>
    </source>
</evidence>
<evidence type="ECO:0000256" key="4">
    <source>
        <dbReference type="ARBA" id="ARBA00022692"/>
    </source>
</evidence>
<dbReference type="PANTHER" id="PTHR45928">
    <property type="entry name" value="RE38146P"/>
    <property type="match status" value="1"/>
</dbReference>
<dbReference type="PANTHER" id="PTHR45928:SF1">
    <property type="entry name" value="RE38146P"/>
    <property type="match status" value="1"/>
</dbReference>
<proteinExistence type="inferred from homology"/>